<name>A0A6J4PVC7_9CYAN</name>
<dbReference type="AlphaFoldDB" id="A0A6J4PVC7"/>
<protein>
    <submittedName>
        <fullName evidence="1">Uncharacterized protein</fullName>
    </submittedName>
</protein>
<sequence>MVGFLMNRPSLRLFNISKELTQFFEATKVLMLKGTGK</sequence>
<dbReference type="EMBL" id="CADCTZ010001813">
    <property type="protein sequence ID" value="CAA9420662.1"/>
    <property type="molecule type" value="Genomic_DNA"/>
</dbReference>
<organism evidence="1">
    <name type="scientific">uncultured Microcoleus sp</name>
    <dbReference type="NCBI Taxonomy" id="259945"/>
    <lineage>
        <taxon>Bacteria</taxon>
        <taxon>Bacillati</taxon>
        <taxon>Cyanobacteriota</taxon>
        <taxon>Cyanophyceae</taxon>
        <taxon>Oscillatoriophycideae</taxon>
        <taxon>Oscillatoriales</taxon>
        <taxon>Microcoleaceae</taxon>
        <taxon>Microcoleus</taxon>
        <taxon>environmental samples</taxon>
    </lineage>
</organism>
<evidence type="ECO:0000313" key="1">
    <source>
        <dbReference type="EMBL" id="CAA9420662.1"/>
    </source>
</evidence>
<gene>
    <name evidence="1" type="ORF">AVDCRST_MAG84-7140</name>
</gene>
<accession>A0A6J4PVC7</accession>
<proteinExistence type="predicted"/>
<reference evidence="1" key="1">
    <citation type="submission" date="2020-02" db="EMBL/GenBank/DDBJ databases">
        <authorList>
            <person name="Meier V. D."/>
        </authorList>
    </citation>
    <scope>NUCLEOTIDE SEQUENCE</scope>
    <source>
        <strain evidence="1">AVDCRST_MAG84</strain>
    </source>
</reference>